<name>A0ABX0VX59_9RHOB</name>
<dbReference type="EMBL" id="JAATOP010000003">
    <property type="protein sequence ID" value="NIY71866.1"/>
    <property type="molecule type" value="Genomic_DNA"/>
</dbReference>
<evidence type="ECO:0000313" key="1">
    <source>
        <dbReference type="EMBL" id="NIY71866.1"/>
    </source>
</evidence>
<comment type="caution">
    <text evidence="1">The sequence shown here is derived from an EMBL/GenBank/DDBJ whole genome shotgun (WGS) entry which is preliminary data.</text>
</comment>
<dbReference type="Pfam" id="PF13704">
    <property type="entry name" value="Glyco_tranf_2_4"/>
    <property type="match status" value="1"/>
</dbReference>
<evidence type="ECO:0000313" key="2">
    <source>
        <dbReference type="Proteomes" id="UP000709466"/>
    </source>
</evidence>
<organism evidence="1 2">
    <name type="scientific">Marivivens donghaensis</name>
    <dbReference type="NCBI Taxonomy" id="1699413"/>
    <lineage>
        <taxon>Bacteria</taxon>
        <taxon>Pseudomonadati</taxon>
        <taxon>Pseudomonadota</taxon>
        <taxon>Alphaproteobacteria</taxon>
        <taxon>Rhodobacterales</taxon>
        <taxon>Paracoccaceae</taxon>
        <taxon>Marivivens group</taxon>
        <taxon>Marivivens</taxon>
    </lineage>
</organism>
<reference evidence="1 2" key="1">
    <citation type="submission" date="2020-03" db="EMBL/GenBank/DDBJ databases">
        <title>Bacterial isolates of synthetic phycosphere.</title>
        <authorList>
            <person name="Fu H."/>
            <person name="Moran M.A."/>
        </authorList>
    </citation>
    <scope>NUCLEOTIDE SEQUENCE [LARGE SCALE GENOMIC DNA]</scope>
    <source>
        <strain evidence="1 2">HF1</strain>
    </source>
</reference>
<gene>
    <name evidence="1" type="ORF">HCZ30_05385</name>
</gene>
<dbReference type="RefSeq" id="WP_167637181.1">
    <property type="nucleotide sequence ID" value="NZ_JAATOP010000003.1"/>
</dbReference>
<accession>A0ABX0VX59</accession>
<evidence type="ECO:0008006" key="3">
    <source>
        <dbReference type="Google" id="ProtNLM"/>
    </source>
</evidence>
<keyword evidence="2" id="KW-1185">Reference proteome</keyword>
<dbReference type="Proteomes" id="UP000709466">
    <property type="component" value="Unassembled WGS sequence"/>
</dbReference>
<protein>
    <recommendedName>
        <fullName evidence="3">Glycosyl transferase family 2</fullName>
    </recommendedName>
</protein>
<proteinExistence type="predicted"/>
<sequence length="289" mass="33385">MRFASLDQYLQKAPEILSKGPICLMLAEDETEVVATIRHHLDLGFKHLVMFGATDIALPEAVEAKIIRVDHDMFRDNALTDAVNGTIEAAAGQWLYYCYNAEFLFYPFCENRAVGEMLAFHTEERRESMLTYVVDLYASDLKNARNGVSIEDACLDKSGYYALARLDAANHNHPFERQLDFFGGLRWRFEEYIPQERRRIDRIAIFRAAKGLRLRPDHTFNIDEYNTYACPWHHNLTAAICSFRTAKALCRNPGSASKINTFTWYNSTPFTWHSQQLLDFGLMEPGQWF</sequence>